<dbReference type="InterPro" id="IPR037069">
    <property type="entry name" value="AcylCoA_DH/ox_N_sf"/>
</dbReference>
<dbReference type="PIRSF" id="PIRSF016578">
    <property type="entry name" value="HsaA"/>
    <property type="match status" value="1"/>
</dbReference>
<evidence type="ECO:0000313" key="10">
    <source>
        <dbReference type="Proteomes" id="UP000295818"/>
    </source>
</evidence>
<comment type="caution">
    <text evidence="9">The sequence shown here is derived from an EMBL/GenBank/DDBJ whole genome shotgun (WGS) entry which is preliminary data.</text>
</comment>
<protein>
    <recommendedName>
        <fullName evidence="11">Alkylation response protein AidB-like acyl-CoA dehydrogenase</fullName>
    </recommendedName>
</protein>
<dbReference type="Pfam" id="PF02771">
    <property type="entry name" value="Acyl-CoA_dh_N"/>
    <property type="match status" value="1"/>
</dbReference>
<proteinExistence type="inferred from homology"/>
<dbReference type="Pfam" id="PF00441">
    <property type="entry name" value="Acyl-CoA_dh_1"/>
    <property type="match status" value="1"/>
</dbReference>
<feature type="domain" description="Acyl-CoA oxidase/dehydrogenase middle" evidence="7">
    <location>
        <begin position="124"/>
        <end position="217"/>
    </location>
</feature>
<dbReference type="PROSITE" id="PS00073">
    <property type="entry name" value="ACYL_COA_DH_2"/>
    <property type="match status" value="1"/>
</dbReference>
<evidence type="ECO:0000313" key="9">
    <source>
        <dbReference type="EMBL" id="TCO24075.1"/>
    </source>
</evidence>
<dbReference type="Pfam" id="PF02770">
    <property type="entry name" value="Acyl-CoA_dh_M"/>
    <property type="match status" value="1"/>
</dbReference>
<evidence type="ECO:0000259" key="8">
    <source>
        <dbReference type="Pfam" id="PF02771"/>
    </source>
</evidence>
<dbReference type="InterPro" id="IPR009075">
    <property type="entry name" value="AcylCo_DH/oxidase_C"/>
</dbReference>
<dbReference type="RefSeq" id="WP_132189040.1">
    <property type="nucleotide sequence ID" value="NZ_SLWM01000005.1"/>
</dbReference>
<reference evidence="9 10" key="1">
    <citation type="journal article" date="2015" name="Stand. Genomic Sci.">
        <title>Genomic Encyclopedia of Bacterial and Archaeal Type Strains, Phase III: the genomes of soil and plant-associated and newly described type strains.</title>
        <authorList>
            <person name="Whitman W.B."/>
            <person name="Woyke T."/>
            <person name="Klenk H.P."/>
            <person name="Zhou Y."/>
            <person name="Lilburn T.G."/>
            <person name="Beck B.J."/>
            <person name="De Vos P."/>
            <person name="Vandamme P."/>
            <person name="Eisen J.A."/>
            <person name="Garrity G."/>
            <person name="Hugenholtz P."/>
            <person name="Kyrpides N.C."/>
        </authorList>
    </citation>
    <scope>NUCLEOTIDE SEQUENCE [LARGE SCALE GENOMIC DNA]</scope>
    <source>
        <strain evidence="9 10">VKM Ac-2538</strain>
    </source>
</reference>
<evidence type="ECO:0000256" key="3">
    <source>
        <dbReference type="ARBA" id="ARBA00022630"/>
    </source>
</evidence>
<dbReference type="EMBL" id="SLWM01000005">
    <property type="protein sequence ID" value="TCO24075.1"/>
    <property type="molecule type" value="Genomic_DNA"/>
</dbReference>
<dbReference type="PANTHER" id="PTHR43884:SF12">
    <property type="entry name" value="ISOVALERYL-COA DEHYDROGENASE, MITOCHONDRIAL-RELATED"/>
    <property type="match status" value="1"/>
</dbReference>
<gene>
    <name evidence="9" type="ORF">EV644_105107</name>
</gene>
<evidence type="ECO:0000256" key="5">
    <source>
        <dbReference type="RuleBase" id="RU362125"/>
    </source>
</evidence>
<dbReference type="Proteomes" id="UP000295818">
    <property type="component" value="Unassembled WGS sequence"/>
</dbReference>
<dbReference type="InterPro" id="IPR013786">
    <property type="entry name" value="AcylCoA_DH/ox_N"/>
</dbReference>
<evidence type="ECO:0000259" key="6">
    <source>
        <dbReference type="Pfam" id="PF00441"/>
    </source>
</evidence>
<comment type="cofactor">
    <cofactor evidence="1 5">
        <name>FAD</name>
        <dbReference type="ChEBI" id="CHEBI:57692"/>
    </cofactor>
</comment>
<evidence type="ECO:0000259" key="7">
    <source>
        <dbReference type="Pfam" id="PF02770"/>
    </source>
</evidence>
<dbReference type="InterPro" id="IPR046373">
    <property type="entry name" value="Acyl-CoA_Oxase/DH_mid-dom_sf"/>
</dbReference>
<dbReference type="InterPro" id="IPR006089">
    <property type="entry name" value="Acyl-CoA_DH_CS"/>
</dbReference>
<dbReference type="InterPro" id="IPR006091">
    <property type="entry name" value="Acyl-CoA_Oxase/DH_mid-dom"/>
</dbReference>
<dbReference type="PANTHER" id="PTHR43884">
    <property type="entry name" value="ACYL-COA DEHYDROGENASE"/>
    <property type="match status" value="1"/>
</dbReference>
<dbReference type="InterPro" id="IPR036250">
    <property type="entry name" value="AcylCo_DH-like_C"/>
</dbReference>
<name>A0ABY2BKZ2_9ACTN</name>
<dbReference type="SUPFAM" id="SSF47203">
    <property type="entry name" value="Acyl-CoA dehydrogenase C-terminal domain-like"/>
    <property type="match status" value="1"/>
</dbReference>
<evidence type="ECO:0000256" key="2">
    <source>
        <dbReference type="ARBA" id="ARBA00009347"/>
    </source>
</evidence>
<dbReference type="Gene3D" id="2.40.110.10">
    <property type="entry name" value="Butyryl-CoA Dehydrogenase, subunit A, domain 2"/>
    <property type="match status" value="1"/>
</dbReference>
<evidence type="ECO:0000256" key="1">
    <source>
        <dbReference type="ARBA" id="ARBA00001974"/>
    </source>
</evidence>
<feature type="domain" description="Acyl-CoA dehydrogenase/oxidase N-terminal" evidence="8">
    <location>
        <begin position="9"/>
        <end position="120"/>
    </location>
</feature>
<accession>A0ABY2BKZ2</accession>
<dbReference type="Gene3D" id="1.10.540.10">
    <property type="entry name" value="Acyl-CoA dehydrogenase/oxidase, N-terminal domain"/>
    <property type="match status" value="1"/>
</dbReference>
<dbReference type="Gene3D" id="1.20.140.10">
    <property type="entry name" value="Butyryl-CoA Dehydrogenase, subunit A, domain 3"/>
    <property type="match status" value="1"/>
</dbReference>
<dbReference type="InterPro" id="IPR009100">
    <property type="entry name" value="AcylCoA_DH/oxidase_NM_dom_sf"/>
</dbReference>
<keyword evidence="4 5" id="KW-0274">FAD</keyword>
<organism evidence="9 10">
    <name type="scientific">Kribbella orskensis</name>
    <dbReference type="NCBI Taxonomy" id="2512216"/>
    <lineage>
        <taxon>Bacteria</taxon>
        <taxon>Bacillati</taxon>
        <taxon>Actinomycetota</taxon>
        <taxon>Actinomycetes</taxon>
        <taxon>Propionibacteriales</taxon>
        <taxon>Kribbellaceae</taxon>
        <taxon>Kribbella</taxon>
    </lineage>
</organism>
<keyword evidence="3 5" id="KW-0285">Flavoprotein</keyword>
<dbReference type="PROSITE" id="PS00072">
    <property type="entry name" value="ACYL_COA_DH_1"/>
    <property type="match status" value="1"/>
</dbReference>
<evidence type="ECO:0000256" key="4">
    <source>
        <dbReference type="ARBA" id="ARBA00022827"/>
    </source>
</evidence>
<keyword evidence="10" id="KW-1185">Reference proteome</keyword>
<comment type="similarity">
    <text evidence="2 5">Belongs to the acyl-CoA dehydrogenase family.</text>
</comment>
<dbReference type="SUPFAM" id="SSF56645">
    <property type="entry name" value="Acyl-CoA dehydrogenase NM domain-like"/>
    <property type="match status" value="1"/>
</dbReference>
<keyword evidence="5" id="KW-0560">Oxidoreductase</keyword>
<sequence>MAVDRLLPTEESTDLLGLVRDLCANELTPYAAKAEETETFPRDAFRTLGKAGLLGLPYPEQYGGAEQPYEVYLQMLEEIAAAWMSVGVGLSVHTMTSYAVATFGTPDQRELLLPDMIGGELLGAYALSEPQAGSDISGMTTKAVRDGDYYVISGTKSWITHGSHADFYTTFARTSADPKHGISAFHVPADAEGLSFGAPERKMGLTGSTTTLVNYDRVRVPAANLIGAEGDGMRIALSALDSGRLGIAACAVGLAQAALDVASSYALERQQFGHAIAEFQGLQFLLADMAAAVESARATYVQAARRRDLGRRFTQQAAIAKLICTDAAMKVTTDAVQVLGGYGYTREFPAERYMREAKVTQIFEGTNQIQRLVISRDLLRSVR</sequence>
<evidence type="ECO:0008006" key="11">
    <source>
        <dbReference type="Google" id="ProtNLM"/>
    </source>
</evidence>
<feature type="domain" description="Acyl-CoA dehydrogenase/oxidase C-terminal" evidence="6">
    <location>
        <begin position="230"/>
        <end position="378"/>
    </location>
</feature>